<reference evidence="5 6" key="1">
    <citation type="journal article" date="2013" name="Stand. Genomic Sci.">
        <title>Genomic Encyclopedia of Type Strains, Phase I: The one thousand microbial genomes (KMG-I) project.</title>
        <authorList>
            <person name="Kyrpides N.C."/>
            <person name="Woyke T."/>
            <person name="Eisen J.A."/>
            <person name="Garrity G."/>
            <person name="Lilburn T.G."/>
            <person name="Beck B.J."/>
            <person name="Whitman W.B."/>
            <person name="Hugenholtz P."/>
            <person name="Klenk H.P."/>
        </authorList>
    </citation>
    <scope>NUCLEOTIDE SEQUENCE [LARGE SCALE GENOMIC DNA]</scope>
    <source>
        <strain evidence="5 6">DSM 45044</strain>
    </source>
</reference>
<evidence type="ECO:0000256" key="1">
    <source>
        <dbReference type="ARBA" id="ARBA00022763"/>
    </source>
</evidence>
<dbReference type="SUPFAM" id="SSF52980">
    <property type="entry name" value="Restriction endonuclease-like"/>
    <property type="match status" value="1"/>
</dbReference>
<dbReference type="RefSeq" id="WP_147144655.1">
    <property type="nucleotide sequence ID" value="NZ_BAABIJ010000008.1"/>
</dbReference>
<sequence length="286" mass="31569">MSSSPARVPTTLSPSRAADFKTCPLLYRFRAIDRLPEPTTPAMMKGTLVHAVLERLYDLAAAERTPGRAVSLLAPEWERLRRQRPEAAELFGEDGGDTQREWLADARALVESYFTVEDPTRLAPSERECLVEATLADGVRMRGFIDRLDVAPTGEVRVVDYKTGKTPAVAFQGQALFQLKFYALALWRTRGVVPRILRLLYLKDGQVVDYAPTESELLGVERTVSALWQAISRAVATGEFPSKKGPLCGWCAYKDRCPEFGGTPPPYPLPLQLPGLIPEADPTPAG</sequence>
<evidence type="ECO:0000259" key="4">
    <source>
        <dbReference type="Pfam" id="PF12705"/>
    </source>
</evidence>
<keyword evidence="2" id="KW-0547">Nucleotide-binding</keyword>
<dbReference type="GO" id="GO:0004386">
    <property type="term" value="F:helicase activity"/>
    <property type="evidence" value="ECO:0007669"/>
    <property type="project" value="UniProtKB-KW"/>
</dbReference>
<keyword evidence="5" id="KW-0378">Hydrolase</keyword>
<dbReference type="OrthoDB" id="9791397at2"/>
<accession>A0A562UL62</accession>
<dbReference type="GO" id="GO:0004527">
    <property type="term" value="F:exonuclease activity"/>
    <property type="evidence" value="ECO:0007669"/>
    <property type="project" value="UniProtKB-KW"/>
</dbReference>
<keyword evidence="5" id="KW-0540">Nuclease</keyword>
<dbReference type="InterPro" id="IPR011335">
    <property type="entry name" value="Restrct_endonuc-II-like"/>
</dbReference>
<comment type="caution">
    <text evidence="5">The sequence shown here is derived from an EMBL/GenBank/DDBJ whole genome shotgun (WGS) entry which is preliminary data.</text>
</comment>
<keyword evidence="2" id="KW-0067">ATP-binding</keyword>
<keyword evidence="3" id="KW-0234">DNA repair</keyword>
<dbReference type="Gene3D" id="3.90.320.10">
    <property type="match status" value="1"/>
</dbReference>
<dbReference type="GO" id="GO:0006281">
    <property type="term" value="P:DNA repair"/>
    <property type="evidence" value="ECO:0007669"/>
    <property type="project" value="UniProtKB-KW"/>
</dbReference>
<evidence type="ECO:0000256" key="3">
    <source>
        <dbReference type="ARBA" id="ARBA00023204"/>
    </source>
</evidence>
<keyword evidence="5" id="KW-0269">Exonuclease</keyword>
<evidence type="ECO:0000256" key="2">
    <source>
        <dbReference type="ARBA" id="ARBA00022806"/>
    </source>
</evidence>
<gene>
    <name evidence="5" type="ORF">LX16_5314</name>
</gene>
<dbReference type="InterPro" id="IPR011604">
    <property type="entry name" value="PDDEXK-like_dom_sf"/>
</dbReference>
<organism evidence="5 6">
    <name type="scientific">Stackebrandtia albiflava</name>
    <dbReference type="NCBI Taxonomy" id="406432"/>
    <lineage>
        <taxon>Bacteria</taxon>
        <taxon>Bacillati</taxon>
        <taxon>Actinomycetota</taxon>
        <taxon>Actinomycetes</taxon>
        <taxon>Glycomycetales</taxon>
        <taxon>Glycomycetaceae</taxon>
        <taxon>Stackebrandtia</taxon>
    </lineage>
</organism>
<dbReference type="EMBL" id="VLLL01000013">
    <property type="protein sequence ID" value="TWJ06350.1"/>
    <property type="molecule type" value="Genomic_DNA"/>
</dbReference>
<feature type="domain" description="PD-(D/E)XK endonuclease-like" evidence="4">
    <location>
        <begin position="11"/>
        <end position="258"/>
    </location>
</feature>
<keyword evidence="2" id="KW-0347">Helicase</keyword>
<keyword evidence="1" id="KW-0227">DNA damage</keyword>
<dbReference type="InterPro" id="IPR038726">
    <property type="entry name" value="PDDEXK_AddAB-type"/>
</dbReference>
<keyword evidence="6" id="KW-1185">Reference proteome</keyword>
<protein>
    <submittedName>
        <fullName evidence="5">Putative RecB family exonuclease</fullName>
    </submittedName>
</protein>
<evidence type="ECO:0000313" key="5">
    <source>
        <dbReference type="EMBL" id="TWJ06350.1"/>
    </source>
</evidence>
<dbReference type="Pfam" id="PF12705">
    <property type="entry name" value="PDDEXK_1"/>
    <property type="match status" value="1"/>
</dbReference>
<dbReference type="AlphaFoldDB" id="A0A562UL62"/>
<proteinExistence type="predicted"/>
<dbReference type="Proteomes" id="UP000321617">
    <property type="component" value="Unassembled WGS sequence"/>
</dbReference>
<evidence type="ECO:0000313" key="6">
    <source>
        <dbReference type="Proteomes" id="UP000321617"/>
    </source>
</evidence>
<name>A0A562UL62_9ACTN</name>